<feature type="domain" description="DUF2281" evidence="1">
    <location>
        <begin position="9"/>
        <end position="58"/>
    </location>
</feature>
<dbReference type="Pfam" id="PF10047">
    <property type="entry name" value="DUF2281"/>
    <property type="match status" value="1"/>
</dbReference>
<protein>
    <recommendedName>
        <fullName evidence="1">DUF2281 domain-containing protein</fullName>
    </recommendedName>
</protein>
<sequence length="77" mass="9086">METITSENLLENFTALPPEAQKEAAHFIEFLKTRYKSVKAKSDDKVEDEPFIGIWRDHDDMQNSSEWVRGLREKDWS</sequence>
<dbReference type="EMBL" id="CACVAT010000601">
    <property type="protein sequence ID" value="CAA6830566.1"/>
    <property type="molecule type" value="Genomic_DNA"/>
</dbReference>
<organism evidence="2">
    <name type="scientific">uncultured Thiotrichaceae bacterium</name>
    <dbReference type="NCBI Taxonomy" id="298394"/>
    <lineage>
        <taxon>Bacteria</taxon>
        <taxon>Pseudomonadati</taxon>
        <taxon>Pseudomonadota</taxon>
        <taxon>Gammaproteobacteria</taxon>
        <taxon>Thiotrichales</taxon>
        <taxon>Thiotrichaceae</taxon>
        <taxon>environmental samples</taxon>
    </lineage>
</organism>
<proteinExistence type="predicted"/>
<accession>A0A6S6UBC6</accession>
<dbReference type="AlphaFoldDB" id="A0A6S6UBC6"/>
<evidence type="ECO:0000313" key="2">
    <source>
        <dbReference type="EMBL" id="CAA6830566.1"/>
    </source>
</evidence>
<gene>
    <name evidence="2" type="ORF">HELGO_WM25859</name>
</gene>
<evidence type="ECO:0000259" key="1">
    <source>
        <dbReference type="Pfam" id="PF10047"/>
    </source>
</evidence>
<dbReference type="InterPro" id="IPR018739">
    <property type="entry name" value="DUF2281"/>
</dbReference>
<name>A0A6S6UBC6_9GAMM</name>
<reference evidence="2" key="1">
    <citation type="submission" date="2020-01" db="EMBL/GenBank/DDBJ databases">
        <authorList>
            <person name="Meier V. D."/>
            <person name="Meier V D."/>
        </authorList>
    </citation>
    <scope>NUCLEOTIDE SEQUENCE</scope>
    <source>
        <strain evidence="2">HLG_WM_MAG_09</strain>
    </source>
</reference>